<reference evidence="1" key="2">
    <citation type="submission" date="2025-09" db="UniProtKB">
        <authorList>
            <consortium name="EnsemblPlants"/>
        </authorList>
    </citation>
    <scope>IDENTIFICATION</scope>
</reference>
<protein>
    <submittedName>
        <fullName evidence="1">Uncharacterized protein</fullName>
    </submittedName>
</protein>
<evidence type="ECO:0000313" key="2">
    <source>
        <dbReference type="Proteomes" id="UP001732700"/>
    </source>
</evidence>
<dbReference type="EnsemblPlants" id="AVESA.00010b.r2.7AG1215950.1">
    <property type="protein sequence ID" value="AVESA.00010b.r2.7AG1215950.1.CDS.1"/>
    <property type="gene ID" value="AVESA.00010b.r2.7AG1215950"/>
</dbReference>
<sequence>MAELLQNPSSMAKAHQELAQVIGSTRRVEESDIGRLPYLQAVVKETLRLHPPGPLLLPRQAQSDVQIASYIVPQGARVLVNLWAIGRDERIWPEPDKFLPERFLRRAMDFRVGDFEFIPFSAGRRVCPGMPLAIRTVHLVLATLLNQFKWKLPVELERTGIDMTEKFGVTLTKAVPLCAIATPI</sequence>
<dbReference type="Proteomes" id="UP001732700">
    <property type="component" value="Chromosome 7A"/>
</dbReference>
<accession>A0ACD5ZW09</accession>
<keyword evidence="2" id="KW-1185">Reference proteome</keyword>
<reference evidence="1" key="1">
    <citation type="submission" date="2021-05" db="EMBL/GenBank/DDBJ databases">
        <authorList>
            <person name="Scholz U."/>
            <person name="Mascher M."/>
            <person name="Fiebig A."/>
        </authorList>
    </citation>
    <scope>NUCLEOTIDE SEQUENCE [LARGE SCALE GENOMIC DNA]</scope>
</reference>
<name>A0ACD5ZW09_AVESA</name>
<evidence type="ECO:0000313" key="1">
    <source>
        <dbReference type="EnsemblPlants" id="AVESA.00010b.r2.7AG1215950.1.CDS.1"/>
    </source>
</evidence>
<organism evidence="1 2">
    <name type="scientific">Avena sativa</name>
    <name type="common">Oat</name>
    <dbReference type="NCBI Taxonomy" id="4498"/>
    <lineage>
        <taxon>Eukaryota</taxon>
        <taxon>Viridiplantae</taxon>
        <taxon>Streptophyta</taxon>
        <taxon>Embryophyta</taxon>
        <taxon>Tracheophyta</taxon>
        <taxon>Spermatophyta</taxon>
        <taxon>Magnoliopsida</taxon>
        <taxon>Liliopsida</taxon>
        <taxon>Poales</taxon>
        <taxon>Poaceae</taxon>
        <taxon>BOP clade</taxon>
        <taxon>Pooideae</taxon>
        <taxon>Poodae</taxon>
        <taxon>Poeae</taxon>
        <taxon>Poeae Chloroplast Group 1 (Aveneae type)</taxon>
        <taxon>Aveninae</taxon>
        <taxon>Avena</taxon>
    </lineage>
</organism>
<proteinExistence type="predicted"/>